<dbReference type="AlphaFoldDB" id="A0AAV2RZD3"/>
<feature type="non-terminal residue" evidence="6">
    <location>
        <position position="1"/>
    </location>
</feature>
<keyword evidence="2 5" id="KW-0479">Metal-binding</keyword>
<dbReference type="GO" id="GO:0042574">
    <property type="term" value="P:retinal metabolic process"/>
    <property type="evidence" value="ECO:0007669"/>
    <property type="project" value="TreeGrafter"/>
</dbReference>
<evidence type="ECO:0000256" key="2">
    <source>
        <dbReference type="ARBA" id="ARBA00022723"/>
    </source>
</evidence>
<reference evidence="6 7" key="1">
    <citation type="submission" date="2024-05" db="EMBL/GenBank/DDBJ databases">
        <authorList>
            <person name="Wallberg A."/>
        </authorList>
    </citation>
    <scope>NUCLEOTIDE SEQUENCE [LARGE SCALE GENOMIC DNA]</scope>
</reference>
<keyword evidence="4 5" id="KW-0408">Iron</keyword>
<comment type="similarity">
    <text evidence="1">Belongs to the carotenoid oxygenase family.</text>
</comment>
<keyword evidence="7" id="KW-1185">Reference proteome</keyword>
<dbReference type="PANTHER" id="PTHR10543">
    <property type="entry name" value="BETA-CAROTENE DIOXYGENASE"/>
    <property type="match status" value="1"/>
</dbReference>
<gene>
    <name evidence="6" type="ORF">MNOR_LOCUS29966</name>
</gene>
<comment type="caution">
    <text evidence="6">The sequence shown here is derived from an EMBL/GenBank/DDBJ whole genome shotgun (WGS) entry which is preliminary data.</text>
</comment>
<keyword evidence="3" id="KW-0560">Oxidoreductase</keyword>
<sequence length="543" mass="61250">RLLDTQGHVQVDCILRSVSLDASEMFSRNCTKETTEPTIGEVTGTIPPWLEGRLIRVGPGIRKVGKTEYVHLFDGMAMLHQVEIKNGTATYRSRFLESDTYKKNMAAQRIIVTEFGTIPFSDPCASLYQRVSSWFFPPSGREMTDNCGVQVLQIKDELIAMSEVEAVRIVDPETLKTIGDKVKFRNYVAVNQATAHPHIESDGTAYNLCFGVGCGGPMYSIIALPNGKIQHAQLQAQVKPRWRFNPAYFHSFGITENFFIIGETPLVMDVKKVPGLALMTASPADLMTWHGNEKTRFRVIRRGTGDEVPIKYFTDAYFAFHHVNAYEKDGFLIIDVCAADNGRLVLDSLFVENMMKKANDPSKLRPTAETRRYVLPLDIKSSPTEVDLLISCEDAQLNDASGYCKHASAFKVKDDEVYLQGLQINPILVEMPRINYKYNGRPYRYMYGVGIDINNSFDFNAIIKIDNLKGKEIVWSEKDIGCQEPVFVASPDAKTEDDGVILSLLLHDNNKHKICVLRLNHERTPSLARKTLLAQWESRICFK</sequence>
<proteinExistence type="inferred from homology"/>
<feature type="binding site" evidence="5">
    <location>
        <position position="196"/>
    </location>
    <ligand>
        <name>Fe cation</name>
        <dbReference type="ChEBI" id="CHEBI:24875"/>
        <note>catalytic</note>
    </ligand>
</feature>
<evidence type="ECO:0000256" key="4">
    <source>
        <dbReference type="ARBA" id="ARBA00023004"/>
    </source>
</evidence>
<evidence type="ECO:0000256" key="5">
    <source>
        <dbReference type="PIRSR" id="PIRSR604294-1"/>
    </source>
</evidence>
<feature type="binding site" evidence="5">
    <location>
        <position position="250"/>
    </location>
    <ligand>
        <name>Fe cation</name>
        <dbReference type="ChEBI" id="CHEBI:24875"/>
        <note>catalytic</note>
    </ligand>
</feature>
<evidence type="ECO:0000256" key="3">
    <source>
        <dbReference type="ARBA" id="ARBA00023002"/>
    </source>
</evidence>
<dbReference type="EMBL" id="CAXKWB010035699">
    <property type="protein sequence ID" value="CAL4147026.1"/>
    <property type="molecule type" value="Genomic_DNA"/>
</dbReference>
<evidence type="ECO:0000313" key="7">
    <source>
        <dbReference type="Proteomes" id="UP001497623"/>
    </source>
</evidence>
<dbReference type="Proteomes" id="UP001497623">
    <property type="component" value="Unassembled WGS sequence"/>
</dbReference>
<dbReference type="GO" id="GO:0046872">
    <property type="term" value="F:metal ion binding"/>
    <property type="evidence" value="ECO:0007669"/>
    <property type="project" value="UniProtKB-KW"/>
</dbReference>
<dbReference type="GO" id="GO:0016121">
    <property type="term" value="P:carotene catabolic process"/>
    <property type="evidence" value="ECO:0007669"/>
    <property type="project" value="TreeGrafter"/>
</dbReference>
<feature type="non-terminal residue" evidence="6">
    <location>
        <position position="543"/>
    </location>
</feature>
<evidence type="ECO:0000256" key="1">
    <source>
        <dbReference type="ARBA" id="ARBA00006787"/>
    </source>
</evidence>
<dbReference type="PANTHER" id="PTHR10543:SF24">
    <property type="entry name" value="CAROTENOID ISOMEROOXYGENASE"/>
    <property type="match status" value="1"/>
</dbReference>
<organism evidence="6 7">
    <name type="scientific">Meganyctiphanes norvegica</name>
    <name type="common">Northern krill</name>
    <name type="synonym">Thysanopoda norvegica</name>
    <dbReference type="NCBI Taxonomy" id="48144"/>
    <lineage>
        <taxon>Eukaryota</taxon>
        <taxon>Metazoa</taxon>
        <taxon>Ecdysozoa</taxon>
        <taxon>Arthropoda</taxon>
        <taxon>Crustacea</taxon>
        <taxon>Multicrustacea</taxon>
        <taxon>Malacostraca</taxon>
        <taxon>Eumalacostraca</taxon>
        <taxon>Eucarida</taxon>
        <taxon>Euphausiacea</taxon>
        <taxon>Euphausiidae</taxon>
        <taxon>Meganyctiphanes</taxon>
    </lineage>
</organism>
<dbReference type="InterPro" id="IPR004294">
    <property type="entry name" value="Carotenoid_Oase"/>
</dbReference>
<name>A0AAV2RZD3_MEGNR</name>
<protein>
    <submittedName>
        <fullName evidence="6">Uncharacterized protein</fullName>
    </submittedName>
</protein>
<feature type="binding site" evidence="5">
    <location>
        <position position="321"/>
    </location>
    <ligand>
        <name>Fe cation</name>
        <dbReference type="ChEBI" id="CHEBI:24875"/>
        <note>catalytic</note>
    </ligand>
</feature>
<dbReference type="GO" id="GO:0010436">
    <property type="term" value="F:carotenoid dioxygenase activity"/>
    <property type="evidence" value="ECO:0007669"/>
    <property type="project" value="TreeGrafter"/>
</dbReference>
<dbReference type="Pfam" id="PF03055">
    <property type="entry name" value="RPE65"/>
    <property type="match status" value="1"/>
</dbReference>
<comment type="cofactor">
    <cofactor evidence="5">
        <name>Fe(2+)</name>
        <dbReference type="ChEBI" id="CHEBI:29033"/>
    </cofactor>
    <text evidence="5">Binds 1 Fe(2+) ion per subunit.</text>
</comment>
<dbReference type="GO" id="GO:0003834">
    <property type="term" value="F:beta-carotene 15,15'-dioxygenase activity"/>
    <property type="evidence" value="ECO:0007669"/>
    <property type="project" value="TreeGrafter"/>
</dbReference>
<evidence type="ECO:0000313" key="6">
    <source>
        <dbReference type="EMBL" id="CAL4147026.1"/>
    </source>
</evidence>
<accession>A0AAV2RZD3</accession>